<dbReference type="AlphaFoldDB" id="A0A444MLE8"/>
<dbReference type="Gene3D" id="3.20.20.150">
    <property type="entry name" value="Divalent-metal-dependent TIM barrel enzymes"/>
    <property type="match status" value="1"/>
</dbReference>
<accession>A0A444MLE8</accession>
<keyword evidence="4" id="KW-1185">Reference proteome</keyword>
<dbReference type="OrthoDB" id="9798407at2"/>
<dbReference type="RefSeq" id="WP_128534840.1">
    <property type="nucleotide sequence ID" value="NZ_SBIW01000007.1"/>
</dbReference>
<dbReference type="PANTHER" id="PTHR12110">
    <property type="entry name" value="HYDROXYPYRUVATE ISOMERASE"/>
    <property type="match status" value="1"/>
</dbReference>
<comment type="caution">
    <text evidence="3">The sequence shown here is derived from an EMBL/GenBank/DDBJ whole genome shotgun (WGS) entry which is preliminary data.</text>
</comment>
<dbReference type="SUPFAM" id="SSF51658">
    <property type="entry name" value="Xylose isomerase-like"/>
    <property type="match status" value="1"/>
</dbReference>
<dbReference type="EMBL" id="SBIW01000007">
    <property type="protein sequence ID" value="RWY50110.1"/>
    <property type="molecule type" value="Genomic_DNA"/>
</dbReference>
<name>A0A444MLE8_9SPHI</name>
<protein>
    <submittedName>
        <fullName evidence="3">Sugar phosphate isomerase/epimerase</fullName>
    </submittedName>
</protein>
<evidence type="ECO:0000259" key="2">
    <source>
        <dbReference type="Pfam" id="PF01261"/>
    </source>
</evidence>
<gene>
    <name evidence="3" type="ORF">EPL05_15240</name>
</gene>
<evidence type="ECO:0000313" key="4">
    <source>
        <dbReference type="Proteomes" id="UP000286701"/>
    </source>
</evidence>
<dbReference type="Proteomes" id="UP000286701">
    <property type="component" value="Unassembled WGS sequence"/>
</dbReference>
<sequence length="309" mass="33630">MNNNRRNFLKTAGTLAIGGLALSGKAASLLNFKGKHAVGIQLFTFFNVMDADVKGTLSKVSAAGYKEIESAFSKKGGYYGLKAKEFKAMVNGEGLSWKSHHVLGAPFKLPPGAKMPEGPDGKPIVIPPMANLRDNMQQLVDEAAEGGVKYLVCASTPITSLDEIKLSIDTLNKTSELAKKAGLQFCYHNHDAEFHTVEGKVPYDLFLAETDPKLVKFELDLAWAIKGGKNPVEMFKQNPGRFPLWHVKDLDAARVEILPVGSGTIDFKPIFAAAKSSGMEHFFVEHDMPKDPFASMVSSIGYINKNLIA</sequence>
<dbReference type="InterPro" id="IPR036237">
    <property type="entry name" value="Xyl_isomerase-like_sf"/>
</dbReference>
<proteinExistence type="predicted"/>
<keyword evidence="3" id="KW-0413">Isomerase</keyword>
<dbReference type="PROSITE" id="PS51318">
    <property type="entry name" value="TAT"/>
    <property type="match status" value="1"/>
</dbReference>
<dbReference type="Pfam" id="PF01261">
    <property type="entry name" value="AP_endonuc_2"/>
    <property type="match status" value="1"/>
</dbReference>
<evidence type="ECO:0000256" key="1">
    <source>
        <dbReference type="SAM" id="SignalP"/>
    </source>
</evidence>
<feature type="chain" id="PRO_5018973852" evidence="1">
    <location>
        <begin position="27"/>
        <end position="309"/>
    </location>
</feature>
<dbReference type="InterPro" id="IPR013022">
    <property type="entry name" value="Xyl_isomerase-like_TIM-brl"/>
</dbReference>
<dbReference type="GO" id="GO:0016853">
    <property type="term" value="F:isomerase activity"/>
    <property type="evidence" value="ECO:0007669"/>
    <property type="project" value="UniProtKB-KW"/>
</dbReference>
<dbReference type="InterPro" id="IPR050312">
    <property type="entry name" value="IolE/XylAMocC-like"/>
</dbReference>
<evidence type="ECO:0000313" key="3">
    <source>
        <dbReference type="EMBL" id="RWY50110.1"/>
    </source>
</evidence>
<feature type="signal peptide" evidence="1">
    <location>
        <begin position="1"/>
        <end position="26"/>
    </location>
</feature>
<feature type="domain" description="Xylose isomerase-like TIM barrel" evidence="2">
    <location>
        <begin position="59"/>
        <end position="289"/>
    </location>
</feature>
<dbReference type="InterPro" id="IPR006311">
    <property type="entry name" value="TAT_signal"/>
</dbReference>
<keyword evidence="1" id="KW-0732">Signal</keyword>
<reference evidence="3 4" key="1">
    <citation type="submission" date="2019-01" db="EMBL/GenBank/DDBJ databases">
        <title>Mucilaginibacter antarcticum sp. nov., isolated from antarctic soil.</title>
        <authorList>
            <person name="Yan Y.-Q."/>
            <person name="Du Z.-J."/>
        </authorList>
    </citation>
    <scope>NUCLEOTIDE SEQUENCE [LARGE SCALE GENOMIC DNA]</scope>
    <source>
        <strain evidence="3 4">F01003</strain>
    </source>
</reference>
<dbReference type="PANTHER" id="PTHR12110:SF41">
    <property type="entry name" value="INOSOSE DEHYDRATASE"/>
    <property type="match status" value="1"/>
</dbReference>
<organism evidence="3 4">
    <name type="scientific">Mucilaginibacter gilvus</name>
    <dbReference type="NCBI Taxonomy" id="2305909"/>
    <lineage>
        <taxon>Bacteria</taxon>
        <taxon>Pseudomonadati</taxon>
        <taxon>Bacteroidota</taxon>
        <taxon>Sphingobacteriia</taxon>
        <taxon>Sphingobacteriales</taxon>
        <taxon>Sphingobacteriaceae</taxon>
        <taxon>Mucilaginibacter</taxon>
    </lineage>
</organism>